<dbReference type="Gene3D" id="3.30.70.1200">
    <property type="entry name" value="Crispr-associated protein, domain 1"/>
    <property type="match status" value="1"/>
</dbReference>
<reference evidence="3" key="1">
    <citation type="journal article" date="2019" name="Int. J. Syst. Evol. Microbiol.">
        <title>The Global Catalogue of Microorganisms (GCM) 10K type strain sequencing project: providing services to taxonomists for standard genome sequencing and annotation.</title>
        <authorList>
            <consortium name="The Broad Institute Genomics Platform"/>
            <consortium name="The Broad Institute Genome Sequencing Center for Infectious Disease"/>
            <person name="Wu L."/>
            <person name="Ma J."/>
        </authorList>
    </citation>
    <scope>NUCLEOTIDE SEQUENCE [LARGE SCALE GENOMIC DNA]</scope>
    <source>
        <strain evidence="3">JCM 4738</strain>
    </source>
</reference>
<dbReference type="Pfam" id="PF08798">
    <property type="entry name" value="CRISPR_assoc"/>
    <property type="match status" value="1"/>
</dbReference>
<dbReference type="InterPro" id="IPR010179">
    <property type="entry name" value="CRISPR-assoc_prot_Cse3"/>
</dbReference>
<name>A0ABQ3F589_9ACTN</name>
<dbReference type="SMART" id="SM01101">
    <property type="entry name" value="CRISPR_assoc"/>
    <property type="match status" value="1"/>
</dbReference>
<evidence type="ECO:0000313" key="2">
    <source>
        <dbReference type="EMBL" id="GHB84654.1"/>
    </source>
</evidence>
<evidence type="ECO:0000256" key="1">
    <source>
        <dbReference type="SAM" id="MobiDB-lite"/>
    </source>
</evidence>
<dbReference type="CDD" id="cd09727">
    <property type="entry name" value="Cas6_I-E"/>
    <property type="match status" value="1"/>
</dbReference>
<gene>
    <name evidence="2" type="ORF">GCM10010347_64520</name>
</gene>
<comment type="caution">
    <text evidence="2">The sequence shown here is derived from an EMBL/GenBank/DDBJ whole genome shotgun (WGS) entry which is preliminary data.</text>
</comment>
<proteinExistence type="predicted"/>
<accession>A0ABQ3F589</accession>
<sequence length="262" mass="28735">MPYLSKIPLNPRRRHALALLANPHRLHAAVLAGLAIQPVSERVLWRLENDNAHPPELLVLTESRPAWIHLTEQAGWPDADGGTPLTADYRPLLDRIVRGREFAFRLTANPVQTLRRPANPSAEQAAQLAKRDAEPGTAAERGVRGFRMPHRTARQQLDWLLERTERHGFTIPAINESAPAPGLGEPGTPAPAVTLTARDVLRFRKGSTGPQVTLSTATYQGRLQVTDPDTLRHTLLNGIGPAKAYGQGLLTLAPILQEQPDT</sequence>
<evidence type="ECO:0000313" key="3">
    <source>
        <dbReference type="Proteomes" id="UP000642673"/>
    </source>
</evidence>
<dbReference type="RefSeq" id="WP_190187778.1">
    <property type="nucleotide sequence ID" value="NZ_BMVP01000026.1"/>
</dbReference>
<feature type="region of interest" description="Disordered" evidence="1">
    <location>
        <begin position="116"/>
        <end position="141"/>
    </location>
</feature>
<dbReference type="SUPFAM" id="SSF117987">
    <property type="entry name" value="CRISPR-associated protein"/>
    <property type="match status" value="2"/>
</dbReference>
<dbReference type="EMBL" id="BMVP01000026">
    <property type="protein sequence ID" value="GHB84654.1"/>
    <property type="molecule type" value="Genomic_DNA"/>
</dbReference>
<organism evidence="2 3">
    <name type="scientific">Streptomyces cirratus</name>
    <dbReference type="NCBI Taxonomy" id="68187"/>
    <lineage>
        <taxon>Bacteria</taxon>
        <taxon>Bacillati</taxon>
        <taxon>Actinomycetota</taxon>
        <taxon>Actinomycetes</taxon>
        <taxon>Kitasatosporales</taxon>
        <taxon>Streptomycetaceae</taxon>
        <taxon>Streptomyces</taxon>
    </lineage>
</organism>
<dbReference type="NCBIfam" id="TIGR01907">
    <property type="entry name" value="casE_Cse3"/>
    <property type="match status" value="1"/>
</dbReference>
<protein>
    <submittedName>
        <fullName evidence="2">Type I-E CRISPR-associated protein Cas6/Cse3/CasE</fullName>
    </submittedName>
</protein>
<dbReference type="Gene3D" id="3.30.70.1210">
    <property type="entry name" value="Crispr-associated protein, domain 2"/>
    <property type="match status" value="1"/>
</dbReference>
<keyword evidence="3" id="KW-1185">Reference proteome</keyword>
<dbReference type="Proteomes" id="UP000642673">
    <property type="component" value="Unassembled WGS sequence"/>
</dbReference>